<proteinExistence type="predicted"/>
<protein>
    <submittedName>
        <fullName evidence="2">Aldo-keto reductase family protein</fullName>
    </submittedName>
</protein>
<dbReference type="AlphaFoldDB" id="A0A1D7TH56"/>
<accession>A0A1D7TH56</accession>
<dbReference type="EMBL" id="CP017111">
    <property type="protein sequence ID" value="AOO64280.1"/>
    <property type="molecule type" value="Genomic_DNA"/>
</dbReference>
<organism evidence="2 3">
    <name type="scientific">Sulfurospirillum halorespirans DSM 13726</name>
    <dbReference type="NCBI Taxonomy" id="1193502"/>
    <lineage>
        <taxon>Bacteria</taxon>
        <taxon>Pseudomonadati</taxon>
        <taxon>Campylobacterota</taxon>
        <taxon>Epsilonproteobacteria</taxon>
        <taxon>Campylobacterales</taxon>
        <taxon>Sulfurospirillaceae</taxon>
        <taxon>Sulfurospirillum</taxon>
    </lineage>
</organism>
<dbReference type="Proteomes" id="UP000094609">
    <property type="component" value="Chromosome"/>
</dbReference>
<dbReference type="InterPro" id="IPR036812">
    <property type="entry name" value="NAD(P)_OxRdtase_dom_sf"/>
</dbReference>
<name>A0A1D7TH56_9BACT</name>
<reference evidence="3" key="1">
    <citation type="submission" date="2016-08" db="EMBL/GenBank/DDBJ databases">
        <title>Complete genome sequence of the organohalide-respiring Epsilonproteobacterium Sulfurospirillum halorespirans.</title>
        <authorList>
            <person name="Goris T."/>
            <person name="Zimmermann J."/>
            <person name="Schenz B."/>
            <person name="Lemos M."/>
            <person name="Hackermueller J."/>
            <person name="Diekert G."/>
        </authorList>
    </citation>
    <scope>NUCLEOTIDE SEQUENCE [LARGE SCALE GENOMIC DNA]</scope>
    <source>
        <strain>DSM 13726</strain>
        <strain evidence="3">PCE-M2</strain>
    </source>
</reference>
<dbReference type="KEGG" id="shal:SHALO_0490"/>
<dbReference type="SUPFAM" id="SSF51430">
    <property type="entry name" value="NAD(P)-linked oxidoreductase"/>
    <property type="match status" value="1"/>
</dbReference>
<evidence type="ECO:0000259" key="1">
    <source>
        <dbReference type="Pfam" id="PF00248"/>
    </source>
</evidence>
<feature type="domain" description="NADP-dependent oxidoreductase" evidence="1">
    <location>
        <begin position="20"/>
        <end position="181"/>
    </location>
</feature>
<dbReference type="GO" id="GO:0016491">
    <property type="term" value="F:oxidoreductase activity"/>
    <property type="evidence" value="ECO:0007669"/>
    <property type="project" value="InterPro"/>
</dbReference>
<dbReference type="STRING" id="1193502.SHALO_0490"/>
<sequence length="279" mass="31918">MHYITTNQNIPIPSMLYGTAWKKERTADLVALALESGFRGIDTACQPKHYEEALVGEGCARFYSQGGKREELFLQTKFTPLNAHDSQRVPYDSHASLEEQILTSCHVSKQNLQTDYLDSFLLHSPLFPYVNLLKAWKVFESLFDKGDVRHIGISNCYDPSLLHKLFEDARIKPSIVQNRFYADVHYDTTLRAWANEKGMIYQSFWTLSANPHILHSLILQEIAQNYSKSAAQIFYRYVMHQGIIPLNGTTSAQHMKEDLSICEFTLSPLEIARIDALLV</sequence>
<dbReference type="RefSeq" id="WP_069477226.1">
    <property type="nucleotide sequence ID" value="NZ_CP017111.1"/>
</dbReference>
<dbReference type="Gene3D" id="3.20.20.100">
    <property type="entry name" value="NADP-dependent oxidoreductase domain"/>
    <property type="match status" value="1"/>
</dbReference>
<dbReference type="PANTHER" id="PTHR43827:SF8">
    <property type="entry name" value="ALDO_KETO REDUCTASE FAMILY PROTEIN"/>
    <property type="match status" value="1"/>
</dbReference>
<dbReference type="InterPro" id="IPR023210">
    <property type="entry name" value="NADP_OxRdtase_dom"/>
</dbReference>
<dbReference type="CDD" id="cd19071">
    <property type="entry name" value="AKR_AKR1-5-like"/>
    <property type="match status" value="1"/>
</dbReference>
<gene>
    <name evidence="2" type="ORF">SHALO_0490</name>
</gene>
<dbReference type="PANTHER" id="PTHR43827">
    <property type="entry name" value="2,5-DIKETO-D-GLUCONIC ACID REDUCTASE"/>
    <property type="match status" value="1"/>
</dbReference>
<dbReference type="InterPro" id="IPR020471">
    <property type="entry name" value="AKR"/>
</dbReference>
<dbReference type="PRINTS" id="PR00069">
    <property type="entry name" value="ALDKETRDTASE"/>
</dbReference>
<keyword evidence="3" id="KW-1185">Reference proteome</keyword>
<feature type="domain" description="NADP-dependent oxidoreductase" evidence="1">
    <location>
        <begin position="218"/>
        <end position="277"/>
    </location>
</feature>
<dbReference type="Pfam" id="PF00248">
    <property type="entry name" value="Aldo_ket_red"/>
    <property type="match status" value="2"/>
</dbReference>
<evidence type="ECO:0000313" key="3">
    <source>
        <dbReference type="Proteomes" id="UP000094609"/>
    </source>
</evidence>
<evidence type="ECO:0000313" key="2">
    <source>
        <dbReference type="EMBL" id="AOO64280.1"/>
    </source>
</evidence>